<dbReference type="InterPro" id="IPR049925">
    <property type="entry name" value="StbA-like"/>
</dbReference>
<geneLocation type="plasmid" evidence="2">
    <name>pTE_C_1</name>
</geneLocation>
<feature type="region of interest" description="Disordered" evidence="1">
    <location>
        <begin position="59"/>
        <end position="114"/>
    </location>
</feature>
<accession>A0A899NA84</accession>
<dbReference type="EMBL" id="MW574936">
    <property type="protein sequence ID" value="QSM61194.1"/>
    <property type="molecule type" value="Genomic_DNA"/>
</dbReference>
<protein>
    <recommendedName>
        <fullName evidence="4">StbA</fullName>
    </recommendedName>
</protein>
<evidence type="ECO:0008006" key="4">
    <source>
        <dbReference type="Google" id="ProtNLM"/>
    </source>
</evidence>
<feature type="compositionally biased region" description="Polar residues" evidence="1">
    <location>
        <begin position="73"/>
        <end position="84"/>
    </location>
</feature>
<organism evidence="2">
    <name type="scientific">Escherichia coli</name>
    <dbReference type="NCBI Taxonomy" id="562"/>
    <lineage>
        <taxon>Bacteria</taxon>
        <taxon>Pseudomonadati</taxon>
        <taxon>Pseudomonadota</taxon>
        <taxon>Gammaproteobacteria</taxon>
        <taxon>Enterobacterales</taxon>
        <taxon>Enterobacteriaceae</taxon>
        <taxon>Escherichia</taxon>
    </lineage>
</organism>
<reference evidence="2" key="1">
    <citation type="journal article" name="Environ. Pollut.">
        <title>Investigating the effects of municipal and hospital wastewaters on horizontal gene transfer.</title>
        <authorList>
            <person name="Hutinel M."/>
            <person name="Fick J."/>
            <person name="Larsson D.G.J."/>
            <person name="Flach C.F."/>
        </authorList>
    </citation>
    <scope>NUCLEOTIDE SEQUENCE</scope>
    <source>
        <strain evidence="2">CV601</strain>
        <plasmid evidence="2">pTE_C_1</plasmid>
        <plasmid evidence="3">pWE_C_1</plasmid>
    </source>
</reference>
<dbReference type="AlphaFoldDB" id="A0A899NA84"/>
<dbReference type="EMBL" id="MW574945">
    <property type="protein sequence ID" value="QSM61792.1"/>
    <property type="molecule type" value="Genomic_DNA"/>
</dbReference>
<proteinExistence type="predicted"/>
<keyword evidence="2" id="KW-0614">Plasmid</keyword>
<evidence type="ECO:0000256" key="1">
    <source>
        <dbReference type="SAM" id="MobiDB-lite"/>
    </source>
</evidence>
<name>A0A899NA84_ECOLX</name>
<sequence>MKPKSIRAALQLMLPEIEEMLSLGVSREEIYKAVSERFGLEGVNVRSFDTSLYRARQIRKNGMHNTHERMPNNDDSVLHNTQKGGSEKGAEESVLHNTQTPPEPEPQGSEKKKVPALLIKSSSIKSVKISTLRCSIKNSEVIYESSGN</sequence>
<dbReference type="NCBIfam" id="NF041290">
    <property type="entry name" value="StbA_2"/>
    <property type="match status" value="1"/>
</dbReference>
<evidence type="ECO:0000313" key="2">
    <source>
        <dbReference type="EMBL" id="QSM61194.1"/>
    </source>
</evidence>
<feature type="compositionally biased region" description="Basic and acidic residues" evidence="1">
    <location>
        <begin position="85"/>
        <end position="94"/>
    </location>
</feature>
<geneLocation type="plasmid" evidence="3">
    <name>pWE_C_1</name>
</geneLocation>
<gene>
    <name evidence="2" type="ORF">LDMDHDEC_00015</name>
    <name evidence="3" type="ORF">LDMDHDEC_00617</name>
</gene>
<evidence type="ECO:0000313" key="3">
    <source>
        <dbReference type="EMBL" id="QSM61792.1"/>
    </source>
</evidence>